<dbReference type="Pfam" id="PF01061">
    <property type="entry name" value="ABC2_membrane"/>
    <property type="match status" value="1"/>
</dbReference>
<evidence type="ECO:0000256" key="2">
    <source>
        <dbReference type="ARBA" id="ARBA00007783"/>
    </source>
</evidence>
<keyword evidence="3 9" id="KW-0813">Transport</keyword>
<evidence type="ECO:0000313" key="11">
    <source>
        <dbReference type="EMBL" id="OGK30943.1"/>
    </source>
</evidence>
<name>A0A1F7HIP4_9BACT</name>
<comment type="caution">
    <text evidence="11">The sequence shown here is derived from an EMBL/GenBank/DDBJ whole genome shotgun (WGS) entry which is preliminary data.</text>
</comment>
<evidence type="ECO:0000256" key="1">
    <source>
        <dbReference type="ARBA" id="ARBA00004429"/>
    </source>
</evidence>
<dbReference type="PANTHER" id="PTHR30413">
    <property type="entry name" value="INNER MEMBRANE TRANSPORT PERMEASE"/>
    <property type="match status" value="1"/>
</dbReference>
<feature type="transmembrane region" description="Helical" evidence="9">
    <location>
        <begin position="229"/>
        <end position="250"/>
    </location>
</feature>
<evidence type="ECO:0000256" key="4">
    <source>
        <dbReference type="ARBA" id="ARBA00022475"/>
    </source>
</evidence>
<dbReference type="GO" id="GO:0015920">
    <property type="term" value="P:lipopolysaccharide transport"/>
    <property type="evidence" value="ECO:0007669"/>
    <property type="project" value="TreeGrafter"/>
</dbReference>
<dbReference type="GO" id="GO:0140359">
    <property type="term" value="F:ABC-type transporter activity"/>
    <property type="evidence" value="ECO:0007669"/>
    <property type="project" value="InterPro"/>
</dbReference>
<dbReference type="Proteomes" id="UP000177199">
    <property type="component" value="Unassembled WGS sequence"/>
</dbReference>
<evidence type="ECO:0000256" key="5">
    <source>
        <dbReference type="ARBA" id="ARBA00022519"/>
    </source>
</evidence>
<protein>
    <recommendedName>
        <fullName evidence="9">Transport permease protein</fullName>
    </recommendedName>
</protein>
<gene>
    <name evidence="11" type="ORF">A3F29_02740</name>
</gene>
<dbReference type="InterPro" id="IPR013525">
    <property type="entry name" value="ABC2_TM"/>
</dbReference>
<comment type="subcellular location">
    <subcellularLocation>
        <location evidence="1">Cell inner membrane</location>
        <topology evidence="1">Multi-pass membrane protein</topology>
    </subcellularLocation>
    <subcellularLocation>
        <location evidence="9">Cell membrane</location>
        <topology evidence="9">Multi-pass membrane protein</topology>
    </subcellularLocation>
</comment>
<dbReference type="EMBL" id="MFZV01000036">
    <property type="protein sequence ID" value="OGK30943.1"/>
    <property type="molecule type" value="Genomic_DNA"/>
</dbReference>
<dbReference type="InterPro" id="IPR000412">
    <property type="entry name" value="ABC_2_transport"/>
</dbReference>
<organism evidence="11 12">
    <name type="scientific">Candidatus Roizmanbacteria bacterium RIFCSPHIGHO2_12_FULL_33_9</name>
    <dbReference type="NCBI Taxonomy" id="1802045"/>
    <lineage>
        <taxon>Bacteria</taxon>
        <taxon>Candidatus Roizmaniibacteriota</taxon>
    </lineage>
</organism>
<reference evidence="11 12" key="1">
    <citation type="journal article" date="2016" name="Nat. Commun.">
        <title>Thousands of microbial genomes shed light on interconnected biogeochemical processes in an aquifer system.</title>
        <authorList>
            <person name="Anantharaman K."/>
            <person name="Brown C.T."/>
            <person name="Hug L.A."/>
            <person name="Sharon I."/>
            <person name="Castelle C.J."/>
            <person name="Probst A.J."/>
            <person name="Thomas B.C."/>
            <person name="Singh A."/>
            <person name="Wilkins M.J."/>
            <person name="Karaoz U."/>
            <person name="Brodie E.L."/>
            <person name="Williams K.H."/>
            <person name="Hubbard S.S."/>
            <person name="Banfield J.F."/>
        </authorList>
    </citation>
    <scope>NUCLEOTIDE SEQUENCE [LARGE SCALE GENOMIC DNA]</scope>
</reference>
<evidence type="ECO:0000256" key="3">
    <source>
        <dbReference type="ARBA" id="ARBA00022448"/>
    </source>
</evidence>
<keyword evidence="5" id="KW-0997">Cell inner membrane</keyword>
<feature type="transmembrane region" description="Helical" evidence="9">
    <location>
        <begin position="68"/>
        <end position="92"/>
    </location>
</feature>
<keyword evidence="4 9" id="KW-1003">Cell membrane</keyword>
<dbReference type="PANTHER" id="PTHR30413:SF8">
    <property type="entry name" value="TRANSPORT PERMEASE PROTEIN"/>
    <property type="match status" value="1"/>
</dbReference>
<dbReference type="PRINTS" id="PR00164">
    <property type="entry name" value="ABC2TRNSPORT"/>
</dbReference>
<keyword evidence="7 9" id="KW-1133">Transmembrane helix</keyword>
<dbReference type="PROSITE" id="PS51012">
    <property type="entry name" value="ABC_TM2"/>
    <property type="match status" value="1"/>
</dbReference>
<comment type="similarity">
    <text evidence="2 9">Belongs to the ABC-2 integral membrane protein family.</text>
</comment>
<accession>A0A1F7HIP4</accession>
<feature type="transmembrane region" description="Helical" evidence="9">
    <location>
        <begin position="142"/>
        <end position="163"/>
    </location>
</feature>
<feature type="domain" description="ABC transmembrane type-2" evidence="10">
    <location>
        <begin position="32"/>
        <end position="253"/>
    </location>
</feature>
<evidence type="ECO:0000256" key="6">
    <source>
        <dbReference type="ARBA" id="ARBA00022692"/>
    </source>
</evidence>
<feature type="transmembrane region" description="Helical" evidence="9">
    <location>
        <begin position="31"/>
        <end position="56"/>
    </location>
</feature>
<keyword evidence="6 9" id="KW-0812">Transmembrane</keyword>
<evidence type="ECO:0000259" key="10">
    <source>
        <dbReference type="PROSITE" id="PS51012"/>
    </source>
</evidence>
<evidence type="ECO:0000256" key="8">
    <source>
        <dbReference type="ARBA" id="ARBA00023136"/>
    </source>
</evidence>
<evidence type="ECO:0000256" key="7">
    <source>
        <dbReference type="ARBA" id="ARBA00022989"/>
    </source>
</evidence>
<feature type="transmembrane region" description="Helical" evidence="9">
    <location>
        <begin position="113"/>
        <end position="136"/>
    </location>
</feature>
<dbReference type="GO" id="GO:0043190">
    <property type="term" value="C:ATP-binding cassette (ABC) transporter complex"/>
    <property type="evidence" value="ECO:0007669"/>
    <property type="project" value="InterPro"/>
</dbReference>
<dbReference type="InterPro" id="IPR047817">
    <property type="entry name" value="ABC2_TM_bact-type"/>
</dbReference>
<evidence type="ECO:0000313" key="12">
    <source>
        <dbReference type="Proteomes" id="UP000177199"/>
    </source>
</evidence>
<dbReference type="PIRSF" id="PIRSF006648">
    <property type="entry name" value="DrrB"/>
    <property type="match status" value="1"/>
</dbReference>
<keyword evidence="8 9" id="KW-0472">Membrane</keyword>
<proteinExistence type="inferred from homology"/>
<feature type="transmembrane region" description="Helical" evidence="9">
    <location>
        <begin position="175"/>
        <end position="194"/>
    </location>
</feature>
<sequence>MFRYFKNLYTYRYLLYNLTAREIKSRYKQSFLGYFWVILNPLFQMLVLAFVFSFFIRIPVEFNIPYSVFLYSGLLPWTLFAQSIMSATNSLIENETLIKKVYFPREIIITSTVIAKIYDFILASTIFVGFLIYYKISIGVIIFYYPLIIFIQVMFSLGLSFIFSAVNLFYRDIQYLLNTIILLWFYFTPVIYPIELIPDRYRFVFQLNPMSVLINAQRRTIFGGAELNYSSLLIAVLLSLFIFQVGYMIFKKLEGLFADVV</sequence>
<evidence type="ECO:0000256" key="9">
    <source>
        <dbReference type="RuleBase" id="RU361157"/>
    </source>
</evidence>
<dbReference type="AlphaFoldDB" id="A0A1F7HIP4"/>